<name>A0A518BEG4_9BACT</name>
<dbReference type="PANTHER" id="PTHR36220:SF1">
    <property type="entry name" value="GAMMA TUBULIN COMPLEX COMPONENT C-TERMINAL DOMAIN-CONTAINING PROTEIN"/>
    <property type="match status" value="1"/>
</dbReference>
<dbReference type="PROSITE" id="PS51470">
    <property type="entry name" value="FG_GAP"/>
    <property type="match status" value="1"/>
</dbReference>
<dbReference type="InterPro" id="IPR013519">
    <property type="entry name" value="Int_alpha_beta-p"/>
</dbReference>
<dbReference type="PANTHER" id="PTHR36220">
    <property type="entry name" value="UNNAMED PRODUCT"/>
    <property type="match status" value="1"/>
</dbReference>
<evidence type="ECO:0000256" key="1">
    <source>
        <dbReference type="ARBA" id="ARBA00022729"/>
    </source>
</evidence>
<dbReference type="SUPFAM" id="SSF69318">
    <property type="entry name" value="Integrin alpha N-terminal domain"/>
    <property type="match status" value="1"/>
</dbReference>
<feature type="signal peptide" evidence="4">
    <location>
        <begin position="1"/>
        <end position="22"/>
    </location>
</feature>
<organism evidence="5 6">
    <name type="scientific">Engelhardtia mirabilis</name>
    <dbReference type="NCBI Taxonomy" id="2528011"/>
    <lineage>
        <taxon>Bacteria</taxon>
        <taxon>Pseudomonadati</taxon>
        <taxon>Planctomycetota</taxon>
        <taxon>Planctomycetia</taxon>
        <taxon>Planctomycetia incertae sedis</taxon>
        <taxon>Engelhardtia</taxon>
    </lineage>
</organism>
<dbReference type="KEGG" id="pbap:Pla133_04490"/>
<evidence type="ECO:0000313" key="5">
    <source>
        <dbReference type="EMBL" id="QDU65384.1"/>
    </source>
</evidence>
<evidence type="ECO:0000256" key="2">
    <source>
        <dbReference type="ARBA" id="ARBA00022737"/>
    </source>
</evidence>
<keyword evidence="1 4" id="KW-0732">Signal</keyword>
<gene>
    <name evidence="5" type="ORF">Pla133_04490</name>
</gene>
<keyword evidence="2" id="KW-0677">Repeat</keyword>
<evidence type="ECO:0000256" key="4">
    <source>
        <dbReference type="SAM" id="SignalP"/>
    </source>
</evidence>
<reference evidence="5 6" key="1">
    <citation type="submission" date="2019-02" db="EMBL/GenBank/DDBJ databases">
        <title>Deep-cultivation of Planctomycetes and their phenomic and genomic characterization uncovers novel biology.</title>
        <authorList>
            <person name="Wiegand S."/>
            <person name="Jogler M."/>
            <person name="Boedeker C."/>
            <person name="Pinto D."/>
            <person name="Vollmers J."/>
            <person name="Rivas-Marin E."/>
            <person name="Kohn T."/>
            <person name="Peeters S.H."/>
            <person name="Heuer A."/>
            <person name="Rast P."/>
            <person name="Oberbeckmann S."/>
            <person name="Bunk B."/>
            <person name="Jeske O."/>
            <person name="Meyerdierks A."/>
            <person name="Storesund J.E."/>
            <person name="Kallscheuer N."/>
            <person name="Luecker S."/>
            <person name="Lage O.M."/>
            <person name="Pohl T."/>
            <person name="Merkel B.J."/>
            <person name="Hornburger P."/>
            <person name="Mueller R.-W."/>
            <person name="Bruemmer F."/>
            <person name="Labrenz M."/>
            <person name="Spormann A.M."/>
            <person name="Op den Camp H."/>
            <person name="Overmann J."/>
            <person name="Amann R."/>
            <person name="Jetten M.S.M."/>
            <person name="Mascher T."/>
            <person name="Medema M.H."/>
            <person name="Devos D.P."/>
            <person name="Kaster A.-K."/>
            <person name="Ovreas L."/>
            <person name="Rohde M."/>
            <person name="Galperin M.Y."/>
            <person name="Jogler C."/>
        </authorList>
    </citation>
    <scope>NUCLEOTIDE SEQUENCE [LARGE SCALE GENOMIC DNA]</scope>
    <source>
        <strain evidence="5 6">Pla133</strain>
    </source>
</reference>
<dbReference type="Proteomes" id="UP000316921">
    <property type="component" value="Chromosome"/>
</dbReference>
<dbReference type="InterPro" id="IPR028994">
    <property type="entry name" value="Integrin_alpha_N"/>
</dbReference>
<dbReference type="InterPro" id="IPR013517">
    <property type="entry name" value="FG-GAP"/>
</dbReference>
<dbReference type="AlphaFoldDB" id="A0A518BEG4"/>
<protein>
    <recommendedName>
        <fullName evidence="7">FG-GAP repeat protein</fullName>
    </recommendedName>
</protein>
<sequence length="555" mass="56878" precursor="true">MQFRSFAPLAAGLLVASGHAAAQTFDLATLSPADTGVSNLVGSACDVSGTAVILGGAGHSDGGVAGTGGAWIFERNAGGAWAESAELVPSDAMVFGRFGFAVAIDGDVAMVGAHDDSSVLSGAGSVYVYTRQPDQTWLETDKLAASDATVFAQFGHSVAIDGDFAVIGAPTAKSPFGTSGAGYVFQRQMDDSWLQVAKLFDSDAPSGVELGFDASISGTRVVLGAHKQGDTAPVAGAAHVFERQNDGSWPRVAKLLASDGAAIDYFGYSVSVSGDNIVCGAWQDDDFGTGTGSAYVFERQPDTSWTEVAKLLPPVVQSNGHFGQSVWVDGDYALIGEIHEIVGFYIDAGGAHGYERGAGDWAHSESFYYQVPGNDQNFGHCLAVDDGTIVIGSSENDQVATNGGLAKLYYSYGATSDPAPVVQGNGSDGCDGPQVIGLARPAQIDSADFGFTCTNAPASSTGFLLVGNVADIAGSDLLGLGVTLHVNVLLSTPTLLLDFFSDASGDGFAPAPLPNSPSLVGAVLHAQGVWVWTSCTLPPLNLSSSNLVSFTISAP</sequence>
<dbReference type="Pfam" id="PF14312">
    <property type="entry name" value="FG-GAP_2"/>
    <property type="match status" value="5"/>
</dbReference>
<feature type="chain" id="PRO_5022146558" description="FG-GAP repeat protein" evidence="4">
    <location>
        <begin position="23"/>
        <end position="555"/>
    </location>
</feature>
<proteinExistence type="predicted"/>
<dbReference type="Gene3D" id="2.130.10.130">
    <property type="entry name" value="Integrin alpha, N-terminal"/>
    <property type="match status" value="2"/>
</dbReference>
<evidence type="ECO:0008006" key="7">
    <source>
        <dbReference type="Google" id="ProtNLM"/>
    </source>
</evidence>
<keyword evidence="6" id="KW-1185">Reference proteome</keyword>
<keyword evidence="3" id="KW-0325">Glycoprotein</keyword>
<evidence type="ECO:0000313" key="6">
    <source>
        <dbReference type="Proteomes" id="UP000316921"/>
    </source>
</evidence>
<dbReference type="RefSeq" id="WP_145061930.1">
    <property type="nucleotide sequence ID" value="NZ_CP036287.1"/>
</dbReference>
<dbReference type="EMBL" id="CP036287">
    <property type="protein sequence ID" value="QDU65384.1"/>
    <property type="molecule type" value="Genomic_DNA"/>
</dbReference>
<accession>A0A518BEG4</accession>
<evidence type="ECO:0000256" key="3">
    <source>
        <dbReference type="ARBA" id="ARBA00023180"/>
    </source>
</evidence>